<evidence type="ECO:0000256" key="5">
    <source>
        <dbReference type="ARBA" id="ARBA00022741"/>
    </source>
</evidence>
<dbReference type="PANTHER" id="PTHR43297:SF2">
    <property type="entry name" value="DIPEPTIDE TRANSPORT ATP-BINDING PROTEIN DPPD"/>
    <property type="match status" value="1"/>
</dbReference>
<comment type="caution">
    <text evidence="9">The sequence shown here is derived from an EMBL/GenBank/DDBJ whole genome shotgun (WGS) entry which is preliminary data.</text>
</comment>
<dbReference type="GO" id="GO:0016887">
    <property type="term" value="F:ATP hydrolysis activity"/>
    <property type="evidence" value="ECO:0007669"/>
    <property type="project" value="InterPro"/>
</dbReference>
<dbReference type="AlphaFoldDB" id="A0A6B2LY28"/>
<keyword evidence="7" id="KW-0472">Membrane</keyword>
<dbReference type="InterPro" id="IPR027417">
    <property type="entry name" value="P-loop_NTPase"/>
</dbReference>
<evidence type="ECO:0000313" key="10">
    <source>
        <dbReference type="Proteomes" id="UP000478417"/>
    </source>
</evidence>
<gene>
    <name evidence="9" type="ORF">G0Q06_00630</name>
</gene>
<reference evidence="9 10" key="1">
    <citation type="submission" date="2020-02" db="EMBL/GenBank/DDBJ databases">
        <title>Albibacoteraceae fam. nov., the first described family within the subdivision 4 Verrucomicrobia.</title>
        <authorList>
            <person name="Xi F."/>
        </authorList>
    </citation>
    <scope>NUCLEOTIDE SEQUENCE [LARGE SCALE GENOMIC DNA]</scope>
    <source>
        <strain evidence="9 10">CK1056</strain>
    </source>
</reference>
<keyword evidence="6 9" id="KW-0067">ATP-binding</keyword>
<feature type="domain" description="ABC transporter" evidence="8">
    <location>
        <begin position="4"/>
        <end position="256"/>
    </location>
</feature>
<dbReference type="SMART" id="SM00382">
    <property type="entry name" value="AAA"/>
    <property type="match status" value="1"/>
</dbReference>
<dbReference type="PROSITE" id="PS50893">
    <property type="entry name" value="ABC_TRANSPORTER_2"/>
    <property type="match status" value="1"/>
</dbReference>
<dbReference type="GO" id="GO:0015833">
    <property type="term" value="P:peptide transport"/>
    <property type="evidence" value="ECO:0007669"/>
    <property type="project" value="InterPro"/>
</dbReference>
<keyword evidence="5" id="KW-0547">Nucleotide-binding</keyword>
<dbReference type="InterPro" id="IPR050388">
    <property type="entry name" value="ABC_Ni/Peptide_Import"/>
</dbReference>
<evidence type="ECO:0000256" key="1">
    <source>
        <dbReference type="ARBA" id="ARBA00004417"/>
    </source>
</evidence>
<organism evidence="9 10">
    <name type="scientific">Oceanipulchritudo coccoides</name>
    <dbReference type="NCBI Taxonomy" id="2706888"/>
    <lineage>
        <taxon>Bacteria</taxon>
        <taxon>Pseudomonadati</taxon>
        <taxon>Verrucomicrobiota</taxon>
        <taxon>Opitutia</taxon>
        <taxon>Puniceicoccales</taxon>
        <taxon>Oceanipulchritudinaceae</taxon>
        <taxon>Oceanipulchritudo</taxon>
    </lineage>
</organism>
<dbReference type="FunFam" id="3.40.50.300:FF:000016">
    <property type="entry name" value="Oligopeptide ABC transporter ATP-binding component"/>
    <property type="match status" value="1"/>
</dbReference>
<name>A0A6B2LY28_9BACT</name>
<dbReference type="InterPro" id="IPR003593">
    <property type="entry name" value="AAA+_ATPase"/>
</dbReference>
<dbReference type="InterPro" id="IPR003439">
    <property type="entry name" value="ABC_transporter-like_ATP-bd"/>
</dbReference>
<dbReference type="RefSeq" id="WP_163961427.1">
    <property type="nucleotide sequence ID" value="NZ_JAAGNX010000001.1"/>
</dbReference>
<evidence type="ECO:0000256" key="2">
    <source>
        <dbReference type="ARBA" id="ARBA00005417"/>
    </source>
</evidence>
<dbReference type="Pfam" id="PF08352">
    <property type="entry name" value="oligo_HPY"/>
    <property type="match status" value="1"/>
</dbReference>
<dbReference type="InterPro" id="IPR017871">
    <property type="entry name" value="ABC_transporter-like_CS"/>
</dbReference>
<dbReference type="InterPro" id="IPR013563">
    <property type="entry name" value="Oligopep_ABC_C"/>
</dbReference>
<dbReference type="Pfam" id="PF00005">
    <property type="entry name" value="ABC_tran"/>
    <property type="match status" value="1"/>
</dbReference>
<accession>A0A6B2LY28</accession>
<dbReference type="Gene3D" id="3.40.50.300">
    <property type="entry name" value="P-loop containing nucleotide triphosphate hydrolases"/>
    <property type="match status" value="1"/>
</dbReference>
<dbReference type="NCBIfam" id="TIGR01727">
    <property type="entry name" value="oligo_HPY"/>
    <property type="match status" value="1"/>
</dbReference>
<comment type="subcellular location">
    <subcellularLocation>
        <location evidence="1">Cell inner membrane</location>
        <topology evidence="1">Peripheral membrane protein</topology>
    </subcellularLocation>
</comment>
<evidence type="ECO:0000256" key="4">
    <source>
        <dbReference type="ARBA" id="ARBA00022475"/>
    </source>
</evidence>
<evidence type="ECO:0000313" key="9">
    <source>
        <dbReference type="EMBL" id="NDV60949.1"/>
    </source>
</evidence>
<dbReference type="GO" id="GO:0005886">
    <property type="term" value="C:plasma membrane"/>
    <property type="evidence" value="ECO:0007669"/>
    <property type="project" value="UniProtKB-SubCell"/>
</dbReference>
<evidence type="ECO:0000256" key="7">
    <source>
        <dbReference type="ARBA" id="ARBA00023136"/>
    </source>
</evidence>
<dbReference type="PANTHER" id="PTHR43297">
    <property type="entry name" value="OLIGOPEPTIDE TRANSPORT ATP-BINDING PROTEIN APPD"/>
    <property type="match status" value="1"/>
</dbReference>
<sequence>MPILDVKDLKTYFHTRNGTVRAVDGVSFSVNRGETLGIVGESGSGKSVSCYSLMGLVPQPPGRIEGGQAIFDGKTDLLACRNKDLQAIRGKRVSMIFQDPMTSLNPYLRVSTQLIEALRLHEDINKKEALARSIQALEEVGITEASTRIHFYPHEFSGGMRQRVMIAMAMITHPDILIADEPTTALDVTVQAQILELIRERQKANNSAVILITHDLGVVAGMCDRVNVMYAGKIVESGTADDVFHNAQHPYTVALQRSIPSLGSKGKPLYTIPGLPPDLSRPIPGDAFALREGISSGGKWDNTPPPLRQVSETHWVRESDVILPPLEEVLDGR</sequence>
<dbReference type="PROSITE" id="PS00211">
    <property type="entry name" value="ABC_TRANSPORTER_1"/>
    <property type="match status" value="1"/>
</dbReference>
<proteinExistence type="inferred from homology"/>
<dbReference type="GO" id="GO:0005524">
    <property type="term" value="F:ATP binding"/>
    <property type="evidence" value="ECO:0007669"/>
    <property type="project" value="UniProtKB-KW"/>
</dbReference>
<protein>
    <submittedName>
        <fullName evidence="9">ABC transporter ATP-binding protein</fullName>
    </submittedName>
</protein>
<evidence type="ECO:0000256" key="3">
    <source>
        <dbReference type="ARBA" id="ARBA00022448"/>
    </source>
</evidence>
<dbReference type="SUPFAM" id="SSF52540">
    <property type="entry name" value="P-loop containing nucleoside triphosphate hydrolases"/>
    <property type="match status" value="1"/>
</dbReference>
<dbReference type="Proteomes" id="UP000478417">
    <property type="component" value="Unassembled WGS sequence"/>
</dbReference>
<dbReference type="EMBL" id="JAAGNX010000001">
    <property type="protein sequence ID" value="NDV60949.1"/>
    <property type="molecule type" value="Genomic_DNA"/>
</dbReference>
<dbReference type="CDD" id="cd03257">
    <property type="entry name" value="ABC_NikE_OppD_transporters"/>
    <property type="match status" value="1"/>
</dbReference>
<keyword evidence="10" id="KW-1185">Reference proteome</keyword>
<keyword evidence="3" id="KW-0813">Transport</keyword>
<evidence type="ECO:0000256" key="6">
    <source>
        <dbReference type="ARBA" id="ARBA00022840"/>
    </source>
</evidence>
<evidence type="ECO:0000259" key="8">
    <source>
        <dbReference type="PROSITE" id="PS50893"/>
    </source>
</evidence>
<comment type="similarity">
    <text evidence="2">Belongs to the ABC transporter superfamily.</text>
</comment>
<keyword evidence="4" id="KW-1003">Cell membrane</keyword>